<dbReference type="Proteomes" id="UP000013009">
    <property type="component" value="Unassembled WGS sequence"/>
</dbReference>
<protein>
    <recommendedName>
        <fullName evidence="3">Lipoprotein</fullName>
    </recommendedName>
</protein>
<dbReference type="HOGENOM" id="CLU_120804_0_0_6"/>
<name>N9QU19_9GAMM</name>
<comment type="caution">
    <text evidence="1">The sequence shown here is derived from an EMBL/GenBank/DDBJ whole genome shotgun (WGS) entry which is preliminary data.</text>
</comment>
<accession>N9QU19</accession>
<dbReference type="PATRIC" id="fig|1217695.3.peg.2118"/>
<dbReference type="PROSITE" id="PS51257">
    <property type="entry name" value="PROKAR_LIPOPROTEIN"/>
    <property type="match status" value="1"/>
</dbReference>
<keyword evidence="2" id="KW-1185">Reference proteome</keyword>
<proteinExistence type="predicted"/>
<dbReference type="RefSeq" id="WP_005274022.1">
    <property type="nucleotide sequence ID" value="NZ_KB850195.1"/>
</dbReference>
<evidence type="ECO:0000313" key="2">
    <source>
        <dbReference type="Proteomes" id="UP000013009"/>
    </source>
</evidence>
<dbReference type="EMBL" id="APRZ01000017">
    <property type="protein sequence ID" value="ENX33521.1"/>
    <property type="molecule type" value="Genomic_DNA"/>
</dbReference>
<evidence type="ECO:0000313" key="1">
    <source>
        <dbReference type="EMBL" id="ENX33521.1"/>
    </source>
</evidence>
<organism evidence="1 2">
    <name type="scientific">Acinetobacter colistiniresistens</name>
    <dbReference type="NCBI Taxonomy" id="280145"/>
    <lineage>
        <taxon>Bacteria</taxon>
        <taxon>Pseudomonadati</taxon>
        <taxon>Pseudomonadota</taxon>
        <taxon>Gammaproteobacteria</taxon>
        <taxon>Moraxellales</taxon>
        <taxon>Moraxellaceae</taxon>
        <taxon>Acinetobacter</taxon>
    </lineage>
</organism>
<reference evidence="1 2" key="1">
    <citation type="submission" date="2013-02" db="EMBL/GenBank/DDBJ databases">
        <title>The Genome Sequence of Acinetobacter sp. NIPH 1859.</title>
        <authorList>
            <consortium name="The Broad Institute Genome Sequencing Platform"/>
            <consortium name="The Broad Institute Genome Sequencing Center for Infectious Disease"/>
            <person name="Cerqueira G."/>
            <person name="Feldgarden M."/>
            <person name="Courvalin P."/>
            <person name="Perichon B."/>
            <person name="Grillot-Courvalin C."/>
            <person name="Clermont D."/>
            <person name="Rocha E."/>
            <person name="Yoon E.-J."/>
            <person name="Nemec A."/>
            <person name="Walker B."/>
            <person name="Young S.K."/>
            <person name="Zeng Q."/>
            <person name="Gargeya S."/>
            <person name="Fitzgerald M."/>
            <person name="Haas B."/>
            <person name="Abouelleil A."/>
            <person name="Alvarado L."/>
            <person name="Arachchi H.M."/>
            <person name="Berlin A.M."/>
            <person name="Chapman S.B."/>
            <person name="Dewar J."/>
            <person name="Goldberg J."/>
            <person name="Griggs A."/>
            <person name="Gujja S."/>
            <person name="Hansen M."/>
            <person name="Howarth C."/>
            <person name="Imamovic A."/>
            <person name="Larimer J."/>
            <person name="McCowan C."/>
            <person name="Murphy C."/>
            <person name="Neiman D."/>
            <person name="Pearson M."/>
            <person name="Priest M."/>
            <person name="Roberts A."/>
            <person name="Saif S."/>
            <person name="Shea T."/>
            <person name="Sisk P."/>
            <person name="Sykes S."/>
            <person name="Wortman J."/>
            <person name="Nusbaum C."/>
            <person name="Birren B."/>
        </authorList>
    </citation>
    <scope>NUCLEOTIDE SEQUENCE [LARGE SCALE GENOMIC DNA]</scope>
    <source>
        <strain evidence="1 2">NIPH 1859</strain>
    </source>
</reference>
<evidence type="ECO:0008006" key="3">
    <source>
        <dbReference type="Google" id="ProtNLM"/>
    </source>
</evidence>
<dbReference type="AlphaFoldDB" id="N9QU19"/>
<sequence length="154" mass="17514">MKKIILVGAIVLLVGCGKSQVDVEKEKQAEIVKQQLIKKHEKEARELDEINKIEEIVKYQLKDSESARFRNVVKNCGQVNAKNSWGAYSGFTRFIVKDDGQVFYENSDNSYLFDAMVGSYCNKEYLDKFPIKASEENQVTNAAIADVDAVKRIR</sequence>
<gene>
    <name evidence="1" type="ORF">F889_02182</name>
</gene>